<feature type="transmembrane region" description="Helical" evidence="7">
    <location>
        <begin position="265"/>
        <end position="287"/>
    </location>
</feature>
<keyword evidence="6 7" id="KW-0472">Membrane</keyword>
<keyword evidence="3" id="KW-1003">Cell membrane</keyword>
<protein>
    <submittedName>
        <fullName evidence="8">MFS transporter</fullName>
    </submittedName>
</protein>
<accession>A0A8J3IMJ3</accession>
<name>A0A8J3IMJ3_9CHLR</name>
<dbReference type="GO" id="GO:0005886">
    <property type="term" value="C:plasma membrane"/>
    <property type="evidence" value="ECO:0007669"/>
    <property type="project" value="UniProtKB-SubCell"/>
</dbReference>
<gene>
    <name evidence="8" type="ORF">KSF_043870</name>
</gene>
<organism evidence="8 9">
    <name type="scientific">Reticulibacter mediterranei</name>
    <dbReference type="NCBI Taxonomy" id="2778369"/>
    <lineage>
        <taxon>Bacteria</taxon>
        <taxon>Bacillati</taxon>
        <taxon>Chloroflexota</taxon>
        <taxon>Ktedonobacteria</taxon>
        <taxon>Ktedonobacterales</taxon>
        <taxon>Reticulibacteraceae</taxon>
        <taxon>Reticulibacter</taxon>
    </lineage>
</organism>
<evidence type="ECO:0000256" key="5">
    <source>
        <dbReference type="ARBA" id="ARBA00022989"/>
    </source>
</evidence>
<reference evidence="8" key="1">
    <citation type="submission" date="2020-10" db="EMBL/GenBank/DDBJ databases">
        <title>Taxonomic study of unclassified bacteria belonging to the class Ktedonobacteria.</title>
        <authorList>
            <person name="Yabe S."/>
            <person name="Wang C.M."/>
            <person name="Zheng Y."/>
            <person name="Sakai Y."/>
            <person name="Cavaletti L."/>
            <person name="Monciardini P."/>
            <person name="Donadio S."/>
        </authorList>
    </citation>
    <scope>NUCLEOTIDE SEQUENCE</scope>
    <source>
        <strain evidence="8">ID150040</strain>
    </source>
</reference>
<feature type="transmembrane region" description="Helical" evidence="7">
    <location>
        <begin position="237"/>
        <end position="259"/>
    </location>
</feature>
<proteinExistence type="predicted"/>
<dbReference type="RefSeq" id="WP_220205082.1">
    <property type="nucleotide sequence ID" value="NZ_BNJK01000001.1"/>
</dbReference>
<dbReference type="Proteomes" id="UP000597444">
    <property type="component" value="Unassembled WGS sequence"/>
</dbReference>
<evidence type="ECO:0000313" key="8">
    <source>
        <dbReference type="EMBL" id="GHO94339.1"/>
    </source>
</evidence>
<feature type="transmembrane region" description="Helical" evidence="7">
    <location>
        <begin position="380"/>
        <end position="404"/>
    </location>
</feature>
<dbReference type="InterPro" id="IPR010290">
    <property type="entry name" value="TM_effector"/>
</dbReference>
<evidence type="ECO:0000256" key="1">
    <source>
        <dbReference type="ARBA" id="ARBA00004651"/>
    </source>
</evidence>
<feature type="transmembrane region" description="Helical" evidence="7">
    <location>
        <begin position="88"/>
        <end position="110"/>
    </location>
</feature>
<keyword evidence="9" id="KW-1185">Reference proteome</keyword>
<evidence type="ECO:0000256" key="3">
    <source>
        <dbReference type="ARBA" id="ARBA00022475"/>
    </source>
</evidence>
<feature type="transmembrane region" description="Helical" evidence="7">
    <location>
        <begin position="187"/>
        <end position="204"/>
    </location>
</feature>
<evidence type="ECO:0000256" key="2">
    <source>
        <dbReference type="ARBA" id="ARBA00022448"/>
    </source>
</evidence>
<sequence length="421" mass="46099">MSTLPDAAHKQERKLPVSLWRQRDYLLFWSGQTISSIGGNISLVAFPLLLLTVTGSPLAAGIAGMLRRLPNLLYLVAGALVDRWNRKYVMLVCDIGRAFSLFSIPLALLLGHLTVWQLYINALIEGTLLVFFSIAHASSLGQVVMKEQLPQAMAQEEVVEGVTNLLGPGLAGPLFALAQMLPFVADAISYAASILTLLLIRTPFQTPCVQQRRRLLVEIREGMVWMWRQPVIRMMNLTNVAAALVTPGSTLVVIVVAQQHGASDAIIGLIFACGGVGAILGSLLAPLTQRFLTVGWAIVLVRWLFALLWPCYALVGQPLLLGAVEFGIGFADPLEDVPYFSYRLSIIPDELRGRVISACRLFTAVSNPFGQFLTGLLLEWYGATPAILFGWIVMLLVALAMTLYKPLRTARYSHTMKSNAL</sequence>
<comment type="caution">
    <text evidence="8">The sequence shown here is derived from an EMBL/GenBank/DDBJ whole genome shotgun (WGS) entry which is preliminary data.</text>
</comment>
<dbReference type="SUPFAM" id="SSF103473">
    <property type="entry name" value="MFS general substrate transporter"/>
    <property type="match status" value="1"/>
</dbReference>
<feature type="transmembrane region" description="Helical" evidence="7">
    <location>
        <begin position="44"/>
        <end position="67"/>
    </location>
</feature>
<evidence type="ECO:0000256" key="4">
    <source>
        <dbReference type="ARBA" id="ARBA00022692"/>
    </source>
</evidence>
<keyword evidence="5 7" id="KW-1133">Transmembrane helix</keyword>
<keyword evidence="4 7" id="KW-0812">Transmembrane</keyword>
<dbReference type="Gene3D" id="1.20.1250.20">
    <property type="entry name" value="MFS general substrate transporter like domains"/>
    <property type="match status" value="1"/>
</dbReference>
<feature type="transmembrane region" description="Helical" evidence="7">
    <location>
        <begin position="294"/>
        <end position="315"/>
    </location>
</feature>
<dbReference type="Pfam" id="PF05977">
    <property type="entry name" value="MFS_3"/>
    <property type="match status" value="1"/>
</dbReference>
<evidence type="ECO:0000256" key="7">
    <source>
        <dbReference type="SAM" id="Phobius"/>
    </source>
</evidence>
<dbReference type="EMBL" id="BNJK01000001">
    <property type="protein sequence ID" value="GHO94339.1"/>
    <property type="molecule type" value="Genomic_DNA"/>
</dbReference>
<dbReference type="AlphaFoldDB" id="A0A8J3IMJ3"/>
<dbReference type="PANTHER" id="PTHR23513">
    <property type="entry name" value="INTEGRAL MEMBRANE EFFLUX PROTEIN-RELATED"/>
    <property type="match status" value="1"/>
</dbReference>
<dbReference type="InterPro" id="IPR036259">
    <property type="entry name" value="MFS_trans_sf"/>
</dbReference>
<dbReference type="PANTHER" id="PTHR23513:SF6">
    <property type="entry name" value="MAJOR FACILITATOR SUPERFAMILY ASSOCIATED DOMAIN-CONTAINING PROTEIN"/>
    <property type="match status" value="1"/>
</dbReference>
<evidence type="ECO:0000313" key="9">
    <source>
        <dbReference type="Proteomes" id="UP000597444"/>
    </source>
</evidence>
<evidence type="ECO:0000256" key="6">
    <source>
        <dbReference type="ARBA" id="ARBA00023136"/>
    </source>
</evidence>
<comment type="subcellular location">
    <subcellularLocation>
        <location evidence="1">Cell membrane</location>
        <topology evidence="1">Multi-pass membrane protein</topology>
    </subcellularLocation>
</comment>
<keyword evidence="2" id="KW-0813">Transport</keyword>
<dbReference type="CDD" id="cd06173">
    <property type="entry name" value="MFS_MefA_like"/>
    <property type="match status" value="1"/>
</dbReference>